<keyword evidence="2" id="KW-0805">Transcription regulation</keyword>
<dbReference type="PANTHER" id="PTHR43133:SF25">
    <property type="entry name" value="RNA POLYMERASE SIGMA FACTOR RFAY-RELATED"/>
    <property type="match status" value="1"/>
</dbReference>
<evidence type="ECO:0000256" key="5">
    <source>
        <dbReference type="SAM" id="MobiDB-lite"/>
    </source>
</evidence>
<feature type="domain" description="RNA polymerase sigma factor 70 region 4 type 2" evidence="6">
    <location>
        <begin position="97"/>
        <end position="149"/>
    </location>
</feature>
<dbReference type="InterPro" id="IPR013324">
    <property type="entry name" value="RNA_pol_sigma_r3/r4-like"/>
</dbReference>
<evidence type="ECO:0000256" key="3">
    <source>
        <dbReference type="ARBA" id="ARBA00023082"/>
    </source>
</evidence>
<dbReference type="InterPro" id="IPR013249">
    <property type="entry name" value="RNA_pol_sigma70_r4_t2"/>
</dbReference>
<dbReference type="RefSeq" id="WP_096448999.1">
    <property type="nucleotide sequence ID" value="NZ_JBHSOG010000007.1"/>
</dbReference>
<evidence type="ECO:0000259" key="6">
    <source>
        <dbReference type="Pfam" id="PF08281"/>
    </source>
</evidence>
<dbReference type="Pfam" id="PF08281">
    <property type="entry name" value="Sigma70_r4_2"/>
    <property type="match status" value="1"/>
</dbReference>
<reference evidence="9" key="1">
    <citation type="journal article" date="2019" name="Int. J. Syst. Evol. Microbiol.">
        <title>The Global Catalogue of Microorganisms (GCM) 10K type strain sequencing project: providing services to taxonomists for standard genome sequencing and annotation.</title>
        <authorList>
            <consortium name="The Broad Institute Genomics Platform"/>
            <consortium name="The Broad Institute Genome Sequencing Center for Infectious Disease"/>
            <person name="Wu L."/>
            <person name="Ma J."/>
        </authorList>
    </citation>
    <scope>NUCLEOTIDE SEQUENCE [LARGE SCALE GENOMIC DNA]</scope>
    <source>
        <strain evidence="9">SHR3</strain>
    </source>
</reference>
<comment type="caution">
    <text evidence="8">The sequence shown here is derived from an EMBL/GenBank/DDBJ whole genome shotgun (WGS) entry which is preliminary data.</text>
</comment>
<protein>
    <submittedName>
        <fullName evidence="8">Sigma-70 family RNA polymerase sigma factor</fullName>
    </submittedName>
</protein>
<evidence type="ECO:0000256" key="2">
    <source>
        <dbReference type="ARBA" id="ARBA00023015"/>
    </source>
</evidence>
<keyword evidence="3" id="KW-0731">Sigma factor</keyword>
<dbReference type="SUPFAM" id="SSF88659">
    <property type="entry name" value="Sigma3 and sigma4 domains of RNA polymerase sigma factors"/>
    <property type="match status" value="1"/>
</dbReference>
<gene>
    <name evidence="8" type="ORF">ACFPTN_01920</name>
</gene>
<dbReference type="Gene3D" id="1.10.10.10">
    <property type="entry name" value="Winged helix-like DNA-binding domain superfamily/Winged helix DNA-binding domain"/>
    <property type="match status" value="1"/>
</dbReference>
<dbReference type="Gene3D" id="1.10.1740.10">
    <property type="match status" value="1"/>
</dbReference>
<proteinExistence type="inferred from homology"/>
<evidence type="ECO:0000259" key="7">
    <source>
        <dbReference type="Pfam" id="PF22029"/>
    </source>
</evidence>
<feature type="domain" description="PhyR sigma2" evidence="7">
    <location>
        <begin position="8"/>
        <end position="60"/>
    </location>
</feature>
<dbReference type="InterPro" id="IPR013325">
    <property type="entry name" value="RNA_pol_sigma_r2"/>
</dbReference>
<dbReference type="NCBIfam" id="TIGR02937">
    <property type="entry name" value="sigma70-ECF"/>
    <property type="match status" value="1"/>
</dbReference>
<keyword evidence="9" id="KW-1185">Reference proteome</keyword>
<keyword evidence="4" id="KW-0804">Transcription</keyword>
<feature type="region of interest" description="Disordered" evidence="5">
    <location>
        <begin position="151"/>
        <end position="172"/>
    </location>
</feature>
<dbReference type="EMBL" id="JBHSOG010000007">
    <property type="protein sequence ID" value="MFC5768122.1"/>
    <property type="molecule type" value="Genomic_DNA"/>
</dbReference>
<dbReference type="SUPFAM" id="SSF88946">
    <property type="entry name" value="Sigma2 domain of RNA polymerase sigma factors"/>
    <property type="match status" value="1"/>
</dbReference>
<comment type="similarity">
    <text evidence="1">Belongs to the sigma-70 factor family. ECF subfamily.</text>
</comment>
<sequence length="172" mass="19413">MSFQDDLLAEIPRLRRYARALTGDAARADDLVQDTLERALGRWRLWRPGNLRAWLMTMMHNLFINEVRAVSAVEYRDGAELPERPARPPQDDGLELRDLERALQALPAEQREVLLLIGLEDLTYEDVARITGVPVGTVMSRLSRARGRLRGLLSGASPHPTSSGRSHLRIVK</sequence>
<evidence type="ECO:0000313" key="8">
    <source>
        <dbReference type="EMBL" id="MFC5768122.1"/>
    </source>
</evidence>
<evidence type="ECO:0000256" key="4">
    <source>
        <dbReference type="ARBA" id="ARBA00023163"/>
    </source>
</evidence>
<dbReference type="InterPro" id="IPR014284">
    <property type="entry name" value="RNA_pol_sigma-70_dom"/>
</dbReference>
<name>A0ABW1ALK4_9RHOO</name>
<dbReference type="Proteomes" id="UP001595974">
    <property type="component" value="Unassembled WGS sequence"/>
</dbReference>
<dbReference type="InterPro" id="IPR039425">
    <property type="entry name" value="RNA_pol_sigma-70-like"/>
</dbReference>
<dbReference type="PANTHER" id="PTHR43133">
    <property type="entry name" value="RNA POLYMERASE ECF-TYPE SIGMA FACTO"/>
    <property type="match status" value="1"/>
</dbReference>
<dbReference type="InterPro" id="IPR053866">
    <property type="entry name" value="PhyR_sigma2"/>
</dbReference>
<evidence type="ECO:0000256" key="1">
    <source>
        <dbReference type="ARBA" id="ARBA00010641"/>
    </source>
</evidence>
<dbReference type="Pfam" id="PF22029">
    <property type="entry name" value="PhyR_sigma2"/>
    <property type="match status" value="1"/>
</dbReference>
<organism evidence="8 9">
    <name type="scientific">Thauera sinica</name>
    <dbReference type="NCBI Taxonomy" id="2665146"/>
    <lineage>
        <taxon>Bacteria</taxon>
        <taxon>Pseudomonadati</taxon>
        <taxon>Pseudomonadota</taxon>
        <taxon>Betaproteobacteria</taxon>
        <taxon>Rhodocyclales</taxon>
        <taxon>Zoogloeaceae</taxon>
        <taxon>Thauera</taxon>
    </lineage>
</organism>
<evidence type="ECO:0000313" key="9">
    <source>
        <dbReference type="Proteomes" id="UP001595974"/>
    </source>
</evidence>
<dbReference type="CDD" id="cd06171">
    <property type="entry name" value="Sigma70_r4"/>
    <property type="match status" value="1"/>
</dbReference>
<accession>A0ABW1ALK4</accession>
<dbReference type="InterPro" id="IPR036388">
    <property type="entry name" value="WH-like_DNA-bd_sf"/>
</dbReference>